<dbReference type="SUPFAM" id="SSF53613">
    <property type="entry name" value="Ribokinase-like"/>
    <property type="match status" value="1"/>
</dbReference>
<keyword evidence="2" id="KW-0418">Kinase</keyword>
<dbReference type="PANTHER" id="PTHR10584:SF167">
    <property type="entry name" value="PFKB DOMAIN PROTEIN"/>
    <property type="match status" value="1"/>
</dbReference>
<keyword evidence="1" id="KW-0808">Transferase</keyword>
<dbReference type="Proteomes" id="UP000653308">
    <property type="component" value="Unassembled WGS sequence"/>
</dbReference>
<comment type="caution">
    <text evidence="4">The sequence shown here is derived from an EMBL/GenBank/DDBJ whole genome shotgun (WGS) entry which is preliminary data.</text>
</comment>
<proteinExistence type="predicted"/>
<evidence type="ECO:0000256" key="1">
    <source>
        <dbReference type="ARBA" id="ARBA00022679"/>
    </source>
</evidence>
<dbReference type="Pfam" id="PF00294">
    <property type="entry name" value="PfkB"/>
    <property type="match status" value="1"/>
</dbReference>
<dbReference type="InterPro" id="IPR029056">
    <property type="entry name" value="Ribokinase-like"/>
</dbReference>
<dbReference type="EMBL" id="BMWE01000009">
    <property type="protein sequence ID" value="GGY25355.1"/>
    <property type="molecule type" value="Genomic_DNA"/>
</dbReference>
<name>A0ABQ2ZUU8_9ACTN</name>
<dbReference type="InterPro" id="IPR011611">
    <property type="entry name" value="PfkB_dom"/>
</dbReference>
<accession>A0ABQ2ZUU8</accession>
<evidence type="ECO:0000259" key="3">
    <source>
        <dbReference type="Pfam" id="PF00294"/>
    </source>
</evidence>
<evidence type="ECO:0000256" key="2">
    <source>
        <dbReference type="ARBA" id="ARBA00022777"/>
    </source>
</evidence>
<gene>
    <name evidence="4" type="ORF">GCM10010384_35550</name>
</gene>
<dbReference type="InterPro" id="IPR002173">
    <property type="entry name" value="Carboh/pur_kinase_PfkB_CS"/>
</dbReference>
<evidence type="ECO:0000313" key="5">
    <source>
        <dbReference type="Proteomes" id="UP000653308"/>
    </source>
</evidence>
<keyword evidence="5" id="KW-1185">Reference proteome</keyword>
<feature type="domain" description="Carbohydrate kinase PfkB" evidence="3">
    <location>
        <begin position="180"/>
        <end position="285"/>
    </location>
</feature>
<dbReference type="PROSITE" id="PS00584">
    <property type="entry name" value="PFKB_KINASES_2"/>
    <property type="match status" value="1"/>
</dbReference>
<evidence type="ECO:0000313" key="4">
    <source>
        <dbReference type="EMBL" id="GGY25355.1"/>
    </source>
</evidence>
<protein>
    <recommendedName>
        <fullName evidence="3">Carbohydrate kinase PfkB domain-containing protein</fullName>
    </recommendedName>
</protein>
<sequence length="311" mass="32777">MSSEIDVLVLGGAGVDTIVHVPELPVPLADSHMIRQGIVTRAGQSGDFFALQASELGLRTHHLDMLGDDPEGELVRALHRDHGIALTAVPQPLGTKRAVNLVGPDGSRVSLYDATRAADPDRLPEATVRQLAAASRHAHVVITQPCAHALPVLRETGITISTDLHDWDGSNPYHEPFAHQADLVFLSTAALADPERTMRRIAERGRARLVVATAGADGAYLLADGDLTHVPAAPPPAPVIDSNGAGDAFAAAFLHAWLNAEPPHRCALHGTVSGAYACTIPSTRAAAIGREELRARVAELGPARVRSGQRG</sequence>
<reference evidence="5" key="1">
    <citation type="journal article" date="2019" name="Int. J. Syst. Evol. Microbiol.">
        <title>The Global Catalogue of Microorganisms (GCM) 10K type strain sequencing project: providing services to taxonomists for standard genome sequencing and annotation.</title>
        <authorList>
            <consortium name="The Broad Institute Genomics Platform"/>
            <consortium name="The Broad Institute Genome Sequencing Center for Infectious Disease"/>
            <person name="Wu L."/>
            <person name="Ma J."/>
        </authorList>
    </citation>
    <scope>NUCLEOTIDE SEQUENCE [LARGE SCALE GENOMIC DNA]</scope>
    <source>
        <strain evidence="5">JCM 4957</strain>
    </source>
</reference>
<dbReference type="RefSeq" id="WP_190198814.1">
    <property type="nucleotide sequence ID" value="NZ_BMWE01000009.1"/>
</dbReference>
<dbReference type="Gene3D" id="3.40.1190.20">
    <property type="match status" value="1"/>
</dbReference>
<dbReference type="PANTHER" id="PTHR10584">
    <property type="entry name" value="SUGAR KINASE"/>
    <property type="match status" value="1"/>
</dbReference>
<organism evidence="4 5">
    <name type="scientific">Streptomyces djakartensis</name>
    <dbReference type="NCBI Taxonomy" id="68193"/>
    <lineage>
        <taxon>Bacteria</taxon>
        <taxon>Bacillati</taxon>
        <taxon>Actinomycetota</taxon>
        <taxon>Actinomycetes</taxon>
        <taxon>Kitasatosporales</taxon>
        <taxon>Streptomycetaceae</taxon>
        <taxon>Streptomyces</taxon>
    </lineage>
</organism>